<proteinExistence type="predicted"/>
<dbReference type="Proteomes" id="UP000509667">
    <property type="component" value="Chromosome"/>
</dbReference>
<accession>A0A7D5P4P6</accession>
<dbReference type="GeneID" id="56078014"/>
<organism evidence="1 2">
    <name type="scientific">Halosimplex rubrum</name>
    <dbReference type="NCBI Taxonomy" id="869889"/>
    <lineage>
        <taxon>Archaea</taxon>
        <taxon>Methanobacteriati</taxon>
        <taxon>Methanobacteriota</taxon>
        <taxon>Stenosarchaea group</taxon>
        <taxon>Halobacteria</taxon>
        <taxon>Halobacteriales</taxon>
        <taxon>Haloarculaceae</taxon>
        <taxon>Halosimplex</taxon>
    </lineage>
</organism>
<dbReference type="KEGG" id="hrr:HZS55_09085"/>
<evidence type="ECO:0000313" key="1">
    <source>
        <dbReference type="EMBL" id="QLH77438.1"/>
    </source>
</evidence>
<dbReference type="AlphaFoldDB" id="A0A7D5P4P6"/>
<name>A0A7D5P4P6_9EURY</name>
<evidence type="ECO:0000313" key="2">
    <source>
        <dbReference type="Proteomes" id="UP000509667"/>
    </source>
</evidence>
<dbReference type="EMBL" id="CP058910">
    <property type="protein sequence ID" value="QLH77438.1"/>
    <property type="molecule type" value="Genomic_DNA"/>
</dbReference>
<protein>
    <submittedName>
        <fullName evidence="1">Uncharacterized protein</fullName>
    </submittedName>
</protein>
<dbReference type="RefSeq" id="WP_179911365.1">
    <property type="nucleotide sequence ID" value="NZ_CP058910.1"/>
</dbReference>
<sequence>MPTSDREARDVLAELEREHRQFRAYLAGVRVGTRIPADCDRDEFRERILDGFSDHVED</sequence>
<gene>
    <name evidence="1" type="ORF">HZS55_09085</name>
</gene>
<keyword evidence="2" id="KW-1185">Reference proteome</keyword>
<reference evidence="1 2" key="1">
    <citation type="submission" date="2020-07" db="EMBL/GenBank/DDBJ databases">
        <title>Halosimplex pelagicum sp. nov. and Halosimplex rubrum sp. nov., isolated from salted brown alga Laminaria, and emended description of the genus Halosimplex.</title>
        <authorList>
            <person name="Cui H."/>
        </authorList>
    </citation>
    <scope>NUCLEOTIDE SEQUENCE [LARGE SCALE GENOMIC DNA]</scope>
    <source>
        <strain evidence="1 2">R27</strain>
    </source>
</reference>
<dbReference type="OrthoDB" id="374590at2157"/>